<keyword evidence="4 5" id="KW-0175">Coiled coil</keyword>
<accession>A0ABQ9EFG5</accession>
<protein>
    <recommendedName>
        <fullName evidence="9">G kinase-anchoring protein 1</fullName>
    </recommendedName>
</protein>
<comment type="caution">
    <text evidence="7">The sequence shown here is derived from an EMBL/GenBank/DDBJ whole genome shotgun (WGS) entry which is preliminary data.</text>
</comment>
<keyword evidence="3" id="KW-0333">Golgi apparatus</keyword>
<dbReference type="Proteomes" id="UP001217089">
    <property type="component" value="Unassembled WGS sequence"/>
</dbReference>
<keyword evidence="8" id="KW-1185">Reference proteome</keyword>
<gene>
    <name evidence="7" type="ORF">KUTeg_017625</name>
</gene>
<dbReference type="PANTHER" id="PTHR14899:SF0">
    <property type="entry name" value="G KINASE-ANCHORING PROTEIN 1"/>
    <property type="match status" value="1"/>
</dbReference>
<evidence type="ECO:0000256" key="3">
    <source>
        <dbReference type="ARBA" id="ARBA00023034"/>
    </source>
</evidence>
<feature type="compositionally biased region" description="Low complexity" evidence="6">
    <location>
        <begin position="52"/>
        <end position="61"/>
    </location>
</feature>
<feature type="compositionally biased region" description="Polar residues" evidence="6">
    <location>
        <begin position="24"/>
        <end position="36"/>
    </location>
</feature>
<evidence type="ECO:0000313" key="7">
    <source>
        <dbReference type="EMBL" id="KAJ8304042.1"/>
    </source>
</evidence>
<proteinExistence type="inferred from homology"/>
<evidence type="ECO:0000256" key="6">
    <source>
        <dbReference type="SAM" id="MobiDB-lite"/>
    </source>
</evidence>
<evidence type="ECO:0000256" key="2">
    <source>
        <dbReference type="ARBA" id="ARBA00006662"/>
    </source>
</evidence>
<dbReference type="PRINTS" id="PR02083">
    <property type="entry name" value="GKINASEAP1"/>
</dbReference>
<dbReference type="InterPro" id="IPR026109">
    <property type="entry name" value="GKAP1"/>
</dbReference>
<comment type="similarity">
    <text evidence="2">Belongs to the GKAP1 family.</text>
</comment>
<evidence type="ECO:0000256" key="5">
    <source>
        <dbReference type="SAM" id="Coils"/>
    </source>
</evidence>
<name>A0ABQ9EFG5_TEGGR</name>
<feature type="region of interest" description="Disordered" evidence="6">
    <location>
        <begin position="132"/>
        <end position="174"/>
    </location>
</feature>
<feature type="coiled-coil region" evidence="5">
    <location>
        <begin position="228"/>
        <end position="269"/>
    </location>
</feature>
<evidence type="ECO:0000256" key="4">
    <source>
        <dbReference type="ARBA" id="ARBA00023054"/>
    </source>
</evidence>
<dbReference type="EMBL" id="JARBDR010000903">
    <property type="protein sequence ID" value="KAJ8304042.1"/>
    <property type="molecule type" value="Genomic_DNA"/>
</dbReference>
<organism evidence="7 8">
    <name type="scientific">Tegillarca granosa</name>
    <name type="common">Malaysian cockle</name>
    <name type="synonym">Anadara granosa</name>
    <dbReference type="NCBI Taxonomy" id="220873"/>
    <lineage>
        <taxon>Eukaryota</taxon>
        <taxon>Metazoa</taxon>
        <taxon>Spiralia</taxon>
        <taxon>Lophotrochozoa</taxon>
        <taxon>Mollusca</taxon>
        <taxon>Bivalvia</taxon>
        <taxon>Autobranchia</taxon>
        <taxon>Pteriomorphia</taxon>
        <taxon>Arcoida</taxon>
        <taxon>Arcoidea</taxon>
        <taxon>Arcidae</taxon>
        <taxon>Tegillarca</taxon>
    </lineage>
</organism>
<feature type="region of interest" description="Disordered" evidence="6">
    <location>
        <begin position="1"/>
        <end position="99"/>
    </location>
</feature>
<evidence type="ECO:0000313" key="8">
    <source>
        <dbReference type="Proteomes" id="UP001217089"/>
    </source>
</evidence>
<sequence>MASVMQSRFALLKVEDDEDEEAQSKANNKNNQWQSTNAKKRNKNKKKKAEAAENAELKNLAFAKAGSARQRTHSGGTQHDQQGHKKGQASEKQWEEWKKADEQFATDSYEKDLQTALMMSKLEYQQDIEKKKIQKTSGMSAEQQTADKKETKKKKQKDKPTTMSLDEFNQKGGGDHVKTFADGLEEFATPVIHPAAHSQSPAPISDTQQDRFFDTVEDDHYAVESVMQAKYQTELNKKEKEIEFLRATNKKLEEEFKQVKKRNKQLCVILAQGERHKAWKVTFSVLF</sequence>
<evidence type="ECO:0000256" key="1">
    <source>
        <dbReference type="ARBA" id="ARBA00004555"/>
    </source>
</evidence>
<feature type="compositionally biased region" description="Basic and acidic residues" evidence="6">
    <location>
        <begin position="88"/>
        <end position="99"/>
    </location>
</feature>
<feature type="compositionally biased region" description="Basic residues" evidence="6">
    <location>
        <begin position="38"/>
        <end position="48"/>
    </location>
</feature>
<reference evidence="7 8" key="1">
    <citation type="submission" date="2022-12" db="EMBL/GenBank/DDBJ databases">
        <title>Chromosome-level genome of Tegillarca granosa.</title>
        <authorList>
            <person name="Kim J."/>
        </authorList>
    </citation>
    <scope>NUCLEOTIDE SEQUENCE [LARGE SCALE GENOMIC DNA]</scope>
    <source>
        <strain evidence="7">Teg-2019</strain>
        <tissue evidence="7">Adductor muscle</tissue>
    </source>
</reference>
<dbReference type="PANTHER" id="PTHR14899">
    <property type="entry name" value="G KINASE ANCHORING PROTEIN 1"/>
    <property type="match status" value="1"/>
</dbReference>
<evidence type="ECO:0008006" key="9">
    <source>
        <dbReference type="Google" id="ProtNLM"/>
    </source>
</evidence>
<comment type="subcellular location">
    <subcellularLocation>
        <location evidence="1">Golgi apparatus</location>
    </subcellularLocation>
</comment>